<evidence type="ECO:0000256" key="11">
    <source>
        <dbReference type="ARBA" id="ARBA00023306"/>
    </source>
</evidence>
<keyword evidence="7" id="KW-0498">Mitosis</keyword>
<proteinExistence type="inferred from homology"/>
<keyword evidence="12" id="KW-0137">Centromere</keyword>
<keyword evidence="11" id="KW-0131">Cell cycle</keyword>
<dbReference type="Pfam" id="PF15511">
    <property type="entry name" value="CENP-T_C"/>
    <property type="match status" value="1"/>
</dbReference>
<feature type="region of interest" description="Disordered" evidence="15">
    <location>
        <begin position="558"/>
        <end position="586"/>
    </location>
</feature>
<evidence type="ECO:0000256" key="5">
    <source>
        <dbReference type="ARBA" id="ARBA00022454"/>
    </source>
</evidence>
<keyword evidence="5" id="KW-0158">Chromosome</keyword>
<dbReference type="GO" id="GO:0051382">
    <property type="term" value="P:kinetochore assembly"/>
    <property type="evidence" value="ECO:0007669"/>
    <property type="project" value="InterPro"/>
</dbReference>
<feature type="region of interest" description="Disordered" evidence="15">
    <location>
        <begin position="432"/>
        <end position="498"/>
    </location>
</feature>
<dbReference type="GO" id="GO:0046982">
    <property type="term" value="F:protein heterodimerization activity"/>
    <property type="evidence" value="ECO:0007669"/>
    <property type="project" value="InterPro"/>
</dbReference>
<evidence type="ECO:0000256" key="9">
    <source>
        <dbReference type="ARBA" id="ARBA00023125"/>
    </source>
</evidence>
<feature type="domain" description="CENP-T/Histone H4 histone fold" evidence="16">
    <location>
        <begin position="591"/>
        <end position="679"/>
    </location>
</feature>
<evidence type="ECO:0000256" key="3">
    <source>
        <dbReference type="ARBA" id="ARBA00010137"/>
    </source>
</evidence>
<feature type="region of interest" description="Disordered" evidence="15">
    <location>
        <begin position="282"/>
        <end position="360"/>
    </location>
</feature>
<evidence type="ECO:0000256" key="2">
    <source>
        <dbReference type="ARBA" id="ARBA00004629"/>
    </source>
</evidence>
<name>A0AA97KGZ3_EUBMA</name>
<evidence type="ECO:0000256" key="6">
    <source>
        <dbReference type="ARBA" id="ARBA00022618"/>
    </source>
</evidence>
<dbReference type="GO" id="GO:0051301">
    <property type="term" value="P:cell division"/>
    <property type="evidence" value="ECO:0007669"/>
    <property type="project" value="UniProtKB-KW"/>
</dbReference>
<feature type="compositionally biased region" description="Basic and acidic residues" evidence="15">
    <location>
        <begin position="293"/>
        <end position="311"/>
    </location>
</feature>
<keyword evidence="18" id="KW-1185">Reference proteome</keyword>
<dbReference type="KEGG" id="emc:129344113"/>
<dbReference type="Pfam" id="PF16171">
    <property type="entry name" value="CENP-T_N"/>
    <property type="match status" value="1"/>
</dbReference>
<dbReference type="GO" id="GO:0000776">
    <property type="term" value="C:kinetochore"/>
    <property type="evidence" value="ECO:0007669"/>
    <property type="project" value="UniProtKB-KW"/>
</dbReference>
<dbReference type="AlphaFoldDB" id="A0AA97KGZ3"/>
<feature type="compositionally biased region" description="Acidic residues" evidence="15">
    <location>
        <begin position="510"/>
        <end position="528"/>
    </location>
</feature>
<dbReference type="GO" id="GO:0007059">
    <property type="term" value="P:chromosome segregation"/>
    <property type="evidence" value="ECO:0007669"/>
    <property type="project" value="TreeGrafter"/>
</dbReference>
<keyword evidence="10" id="KW-0539">Nucleus</keyword>
<evidence type="ECO:0000256" key="15">
    <source>
        <dbReference type="SAM" id="MobiDB-lite"/>
    </source>
</evidence>
<sequence length="692" mass="76306">MSARRRSGRLMAAPRVTRRSLRLEKVNFQEYKGFPAPDVATPRTLFRKVLQTQPIASPLVPEKADSPKPVETTFQIPSRNAADSNLEISLSDPVPKETLRPALLRNGKKKKVRLSEFERGLAKQLPSTTAKSFLDNTSLTGSLQVSLGTPVSPPPDGKRGLIRRPKSYKGVNVMTFEGGMEQNLQQIKGAQNHYVGLHVSDRSNATDTMQADTELFAQSQLSSQNRPGLPVPPSQPASARKSLPQENTLSSAADLQIPQQGADSDMDVGVAWQDQKDISMPSFECADGTEDVPEGRTESPREDEHEREQAIERGMVSTPTTRDAPEMDAVPQQSSLSPEREQQESLNGNHLTEREESLHSNNLVELHLSPEEPLSSGISTPKPSSLVDDKLSAVPTGSLRAFVQEKPTKRSVKAIVAHIIEELDRNMAPHVVDQGVSGADLEKEPSPSKEAAQISQRTRTGSLTRSVSGRDAELLEREALEDGAIQQSGSKPREVSVLESEAAVVSEIEMEPEVEDISEAEMDSEDNEPPVKTPAFVRLKAFQCSPLLSSPYTLKVAASKSASEQPSKKQIPKESKKARRAKREPGLSSNWVKKIFSHYARMPVAKDAFQAVEKCVNLYFKHLSDDLEAYTNHARRKTIESADLELLMRRQGLITDKMPLNVLIERHLPLEYRKLLIPVATSGNKVIPLNAR</sequence>
<dbReference type="GO" id="GO:0000278">
    <property type="term" value="P:mitotic cell cycle"/>
    <property type="evidence" value="ECO:0007669"/>
    <property type="project" value="TreeGrafter"/>
</dbReference>
<dbReference type="InterPro" id="IPR009072">
    <property type="entry name" value="Histone-fold"/>
</dbReference>
<comment type="function">
    <text evidence="13">Component of the CENPA-NAC (nucleosome-associated) complex, a complex that plays a central role in assembly of kinetochore proteins, mitotic progression and chromosome segregation. The CENPA-NAC complex recruits the CENPA-CAD (nucleosome distal) complex and may be involved in incorporation of newly synthesized CENPA into centromeres. Part of a nucleosome-associated complex that binds specifically to histone H3-containing nucleosomes at the centromere, as opposed to nucleosomes containing CENPA. Component of the heterotetrameric CENP-T-W-S-X complex that binds and supercoils DNA, and plays an important role in kinetochore assembly. CENPT has a fundamental role in kinetochore assembly and function. It is one of the inner kinetochore proteins, with most further proteins binding downstream. Required for normal chromosome organization and normal progress through mitosis.</text>
</comment>
<evidence type="ECO:0000259" key="16">
    <source>
        <dbReference type="Pfam" id="PF15511"/>
    </source>
</evidence>
<evidence type="ECO:0000256" key="10">
    <source>
        <dbReference type="ARBA" id="ARBA00023242"/>
    </source>
</evidence>
<dbReference type="RefSeq" id="XP_054856588.1">
    <property type="nucleotide sequence ID" value="XM_055000613.1"/>
</dbReference>
<evidence type="ECO:0000256" key="13">
    <source>
        <dbReference type="ARBA" id="ARBA00045461"/>
    </source>
</evidence>
<evidence type="ECO:0000256" key="14">
    <source>
        <dbReference type="ARBA" id="ARBA00046865"/>
    </source>
</evidence>
<evidence type="ECO:0000256" key="7">
    <source>
        <dbReference type="ARBA" id="ARBA00022776"/>
    </source>
</evidence>
<feature type="region of interest" description="Disordered" evidence="15">
    <location>
        <begin position="370"/>
        <end position="389"/>
    </location>
</feature>
<feature type="region of interest" description="Disordered" evidence="15">
    <location>
        <begin position="221"/>
        <end position="250"/>
    </location>
</feature>
<dbReference type="GeneID" id="129344113"/>
<evidence type="ECO:0000256" key="12">
    <source>
        <dbReference type="ARBA" id="ARBA00023328"/>
    </source>
</evidence>
<keyword evidence="8" id="KW-0995">Kinetochore</keyword>
<feature type="compositionally biased region" description="Basic and acidic residues" evidence="15">
    <location>
        <begin position="468"/>
        <end position="480"/>
    </location>
</feature>
<dbReference type="InterPro" id="IPR032373">
    <property type="entry name" value="CENP-T_N"/>
</dbReference>
<evidence type="ECO:0000259" key="17">
    <source>
        <dbReference type="Pfam" id="PF16171"/>
    </source>
</evidence>
<feature type="region of interest" description="Disordered" evidence="15">
    <location>
        <begin position="510"/>
        <end position="531"/>
    </location>
</feature>
<dbReference type="GO" id="GO:0005634">
    <property type="term" value="C:nucleus"/>
    <property type="evidence" value="ECO:0007669"/>
    <property type="project" value="UniProtKB-SubCell"/>
</dbReference>
<dbReference type="CDD" id="cd22920">
    <property type="entry name" value="HFD_CENP-T"/>
    <property type="match status" value="1"/>
</dbReference>
<evidence type="ECO:0000256" key="8">
    <source>
        <dbReference type="ARBA" id="ARBA00022838"/>
    </source>
</evidence>
<organism evidence="18 19">
    <name type="scientific">Eublepharis macularius</name>
    <name type="common">Leopard gecko</name>
    <name type="synonym">Cyrtodactylus macularius</name>
    <dbReference type="NCBI Taxonomy" id="481883"/>
    <lineage>
        <taxon>Eukaryota</taxon>
        <taxon>Metazoa</taxon>
        <taxon>Chordata</taxon>
        <taxon>Craniata</taxon>
        <taxon>Vertebrata</taxon>
        <taxon>Euteleostomi</taxon>
        <taxon>Lepidosauria</taxon>
        <taxon>Squamata</taxon>
        <taxon>Bifurcata</taxon>
        <taxon>Gekkota</taxon>
        <taxon>Eublepharidae</taxon>
        <taxon>Eublepharinae</taxon>
        <taxon>Eublepharis</taxon>
    </lineage>
</organism>
<feature type="domain" description="Centromere kinetochore component CENP-T N-terminal" evidence="17">
    <location>
        <begin position="40"/>
        <end position="313"/>
    </location>
</feature>
<dbReference type="InterPro" id="IPR035425">
    <property type="entry name" value="CENP-T/H4_C"/>
</dbReference>
<gene>
    <name evidence="19" type="primary">CENPT</name>
</gene>
<dbReference type="GO" id="GO:0003677">
    <property type="term" value="F:DNA binding"/>
    <property type="evidence" value="ECO:0007669"/>
    <property type="project" value="UniProtKB-KW"/>
</dbReference>
<comment type="subunit">
    <text evidence="14">Component of the CENPA-CAD complex, composed of CENPI, CENPK, CENPL, CENPO, CENPP, CENPQ, CENPR and CENPS. The CENPA-CAD complex is probably recruited on centromeres by the CENPA-NAC complex, at least composed of CENPA, CENPC, CENPH, CENPM, CENPN, CENPT and CENPU. Identified in a centromeric complex containing histones H2A, H2B, H3 and H4, and at least CENPA, CENPB, CENPC, CENPT, CENPN, HJURP, SUPT16H, SSRP1 and RSF1. Interacts (via N-terminus) with the NDC80 complex. Heterodimer with CENPW; this dimer coassembles with CENPS-CENPX heterodimers at centromeres to form the tetrameric CENP-T-W-S-X complex.</text>
</comment>
<protein>
    <recommendedName>
        <fullName evidence="4">Centromere protein T</fullName>
    </recommendedName>
</protein>
<evidence type="ECO:0000256" key="4">
    <source>
        <dbReference type="ARBA" id="ARBA00016401"/>
    </source>
</evidence>
<accession>A0AA97KGZ3</accession>
<dbReference type="PANTHER" id="PTHR46904">
    <property type="entry name" value="CENTROMERE PROTEIN T"/>
    <property type="match status" value="1"/>
</dbReference>
<comment type="similarity">
    <text evidence="3">Belongs to the CENP-T/CNN1 family.</text>
</comment>
<keyword evidence="9" id="KW-0238">DNA-binding</keyword>
<dbReference type="CTD" id="80152"/>
<dbReference type="SUPFAM" id="SSF47113">
    <property type="entry name" value="Histone-fold"/>
    <property type="match status" value="1"/>
</dbReference>
<reference evidence="19" key="1">
    <citation type="submission" date="2025-08" db="UniProtKB">
        <authorList>
            <consortium name="RefSeq"/>
        </authorList>
    </citation>
    <scope>IDENTIFICATION</scope>
    <source>
        <tissue evidence="19">Blood</tissue>
    </source>
</reference>
<dbReference type="InterPro" id="IPR028255">
    <property type="entry name" value="CENP-T"/>
</dbReference>
<keyword evidence="6" id="KW-0132">Cell division</keyword>
<evidence type="ECO:0000256" key="1">
    <source>
        <dbReference type="ARBA" id="ARBA00004123"/>
    </source>
</evidence>
<dbReference type="Proteomes" id="UP001190640">
    <property type="component" value="Chromosome 16"/>
</dbReference>
<dbReference type="Gene3D" id="1.10.20.10">
    <property type="entry name" value="Histone, subunit A"/>
    <property type="match status" value="1"/>
</dbReference>
<feature type="region of interest" description="Disordered" evidence="15">
    <location>
        <begin position="143"/>
        <end position="163"/>
    </location>
</feature>
<evidence type="ECO:0000313" key="18">
    <source>
        <dbReference type="Proteomes" id="UP001190640"/>
    </source>
</evidence>
<evidence type="ECO:0000313" key="19">
    <source>
        <dbReference type="RefSeq" id="XP_054856588.1"/>
    </source>
</evidence>
<feature type="compositionally biased region" description="Polar residues" evidence="15">
    <location>
        <begin position="453"/>
        <end position="467"/>
    </location>
</feature>
<comment type="subcellular location">
    <subcellularLocation>
        <location evidence="2">Chromosome</location>
        <location evidence="2">Centromere</location>
        <location evidence="2">Kinetochore</location>
    </subcellularLocation>
    <subcellularLocation>
        <location evidence="1">Nucleus</location>
    </subcellularLocation>
</comment>
<dbReference type="PANTHER" id="PTHR46904:SF1">
    <property type="entry name" value="CENTROMERE PROTEIN T"/>
    <property type="match status" value="1"/>
</dbReference>